<evidence type="ECO:0000256" key="5">
    <source>
        <dbReference type="ARBA" id="ARBA00022989"/>
    </source>
</evidence>
<feature type="transmembrane region" description="Helical" evidence="7">
    <location>
        <begin position="6"/>
        <end position="27"/>
    </location>
</feature>
<protein>
    <submittedName>
        <fullName evidence="8">Flagellar biosynthetic protein FliR</fullName>
    </submittedName>
</protein>
<reference evidence="9" key="1">
    <citation type="submission" date="2018-04" db="EMBL/GenBank/DDBJ databases">
        <authorList>
            <person name="Liu S."/>
            <person name="Wang Z."/>
            <person name="Li J."/>
        </authorList>
    </citation>
    <scope>NUCLEOTIDE SEQUENCE [LARGE SCALE GENOMIC DNA]</scope>
    <source>
        <strain evidence="9">S1194</strain>
    </source>
</reference>
<keyword evidence="3" id="KW-1003">Cell membrane</keyword>
<dbReference type="Proteomes" id="UP000244978">
    <property type="component" value="Unassembled WGS sequence"/>
</dbReference>
<comment type="similarity">
    <text evidence="2">Belongs to the FliR/MopE/SpaR family.</text>
</comment>
<gene>
    <name evidence="8" type="ORF">DF220_08150</name>
</gene>
<dbReference type="AlphaFoldDB" id="A0A2U1T1Q8"/>
<sequence length="252" mass="26140">MSLELNLAWIEAVMLAAVRMTAFIVIAPPFSYRAFPARIKAMLAIGLALAVSPKVTADYVSPSGAEFLGSLVFELLTGAVLGFLVFIVFSAVQSAGGLIDLFGGFQIAQAFDPGTQINGAQFSRFFHMAAIALLFSSGAYQLIIGGLTRSFTALPLGGAIDLGSSAETIVSLVSQLFLAAIQIAGPLLVILFLADVGLGLLTRVAPALNAFALGFPLKIFLTLTLSVVVFAALPSVVANLTGDALEAVMGVR</sequence>
<evidence type="ECO:0000313" key="9">
    <source>
        <dbReference type="Proteomes" id="UP000244978"/>
    </source>
</evidence>
<keyword evidence="8" id="KW-0282">Flagellum</keyword>
<keyword evidence="4 7" id="KW-0812">Transmembrane</keyword>
<evidence type="ECO:0000313" key="8">
    <source>
        <dbReference type="EMBL" id="PWB97805.1"/>
    </source>
</evidence>
<keyword evidence="9" id="KW-1185">Reference proteome</keyword>
<evidence type="ECO:0000256" key="2">
    <source>
        <dbReference type="ARBA" id="ARBA00009772"/>
    </source>
</evidence>
<dbReference type="GO" id="GO:0006605">
    <property type="term" value="P:protein targeting"/>
    <property type="evidence" value="ECO:0007669"/>
    <property type="project" value="InterPro"/>
</dbReference>
<proteinExistence type="inferred from homology"/>
<dbReference type="PANTHER" id="PTHR30065:SF1">
    <property type="entry name" value="SURFACE PRESENTATION OF ANTIGENS PROTEIN SPAR"/>
    <property type="match status" value="1"/>
</dbReference>
<dbReference type="PRINTS" id="PR00953">
    <property type="entry name" value="TYPE3IMRPROT"/>
</dbReference>
<keyword evidence="8" id="KW-0969">Cilium</keyword>
<keyword evidence="8" id="KW-0966">Cell projection</keyword>
<dbReference type="Pfam" id="PF01311">
    <property type="entry name" value="Bac_export_1"/>
    <property type="match status" value="1"/>
</dbReference>
<accession>A0A2U1T1Q8</accession>
<organism evidence="8 9">
    <name type="scientific">Homoserinimonas hongtaonis</name>
    <dbReference type="NCBI Taxonomy" id="2079791"/>
    <lineage>
        <taxon>Bacteria</taxon>
        <taxon>Bacillati</taxon>
        <taxon>Actinomycetota</taxon>
        <taxon>Actinomycetes</taxon>
        <taxon>Micrococcales</taxon>
        <taxon>Microbacteriaceae</taxon>
        <taxon>Homoserinimonas</taxon>
    </lineage>
</organism>
<evidence type="ECO:0000256" key="7">
    <source>
        <dbReference type="SAM" id="Phobius"/>
    </source>
</evidence>
<dbReference type="GO" id="GO:0005886">
    <property type="term" value="C:plasma membrane"/>
    <property type="evidence" value="ECO:0007669"/>
    <property type="project" value="UniProtKB-SubCell"/>
</dbReference>
<evidence type="ECO:0000256" key="3">
    <source>
        <dbReference type="ARBA" id="ARBA00022475"/>
    </source>
</evidence>
<feature type="transmembrane region" description="Helical" evidence="7">
    <location>
        <begin position="210"/>
        <end position="233"/>
    </location>
</feature>
<name>A0A2U1T1Q8_9MICO</name>
<evidence type="ECO:0000256" key="4">
    <source>
        <dbReference type="ARBA" id="ARBA00022692"/>
    </source>
</evidence>
<dbReference type="PANTHER" id="PTHR30065">
    <property type="entry name" value="FLAGELLAR BIOSYNTHETIC PROTEIN FLIR"/>
    <property type="match status" value="1"/>
</dbReference>
<keyword evidence="6 7" id="KW-0472">Membrane</keyword>
<dbReference type="InterPro" id="IPR002010">
    <property type="entry name" value="T3SS_IM_R"/>
</dbReference>
<comment type="subcellular location">
    <subcellularLocation>
        <location evidence="1">Cell membrane</location>
        <topology evidence="1">Multi-pass membrane protein</topology>
    </subcellularLocation>
</comment>
<keyword evidence="5 7" id="KW-1133">Transmembrane helix</keyword>
<feature type="transmembrane region" description="Helical" evidence="7">
    <location>
        <begin position="125"/>
        <end position="144"/>
    </location>
</feature>
<dbReference type="EMBL" id="QEEX01000001">
    <property type="protein sequence ID" value="PWB97805.1"/>
    <property type="molecule type" value="Genomic_DNA"/>
</dbReference>
<evidence type="ECO:0000256" key="6">
    <source>
        <dbReference type="ARBA" id="ARBA00023136"/>
    </source>
</evidence>
<evidence type="ECO:0000256" key="1">
    <source>
        <dbReference type="ARBA" id="ARBA00004651"/>
    </source>
</evidence>
<dbReference type="RefSeq" id="WP_108997690.1">
    <property type="nucleotide sequence ID" value="NZ_QEEX01000001.1"/>
</dbReference>
<feature type="transmembrane region" description="Helical" evidence="7">
    <location>
        <begin position="67"/>
        <end position="92"/>
    </location>
</feature>
<feature type="transmembrane region" description="Helical" evidence="7">
    <location>
        <begin position="176"/>
        <end position="198"/>
    </location>
</feature>
<comment type="caution">
    <text evidence="8">The sequence shown here is derived from an EMBL/GenBank/DDBJ whole genome shotgun (WGS) entry which is preliminary data.</text>
</comment>